<dbReference type="RefSeq" id="WP_139036706.1">
    <property type="nucleotide sequence ID" value="NZ_VDDA01000006.1"/>
</dbReference>
<dbReference type="SUPFAM" id="SSF51569">
    <property type="entry name" value="Aldolase"/>
    <property type="match status" value="1"/>
</dbReference>
<comment type="caution">
    <text evidence="12">Lacks conserved residue(s) required for the propagation of feature annotation.</text>
</comment>
<evidence type="ECO:0000313" key="15">
    <source>
        <dbReference type="EMBL" id="TNC12349.1"/>
    </source>
</evidence>
<dbReference type="InterPro" id="IPR005263">
    <property type="entry name" value="DapA"/>
</dbReference>
<dbReference type="UniPathway" id="UPA00034">
    <property type="reaction ID" value="UER00017"/>
</dbReference>
<accession>A0A5C4LEW2</accession>
<evidence type="ECO:0000256" key="14">
    <source>
        <dbReference type="PIRSR" id="PIRSR001365-2"/>
    </source>
</evidence>
<dbReference type="InterPro" id="IPR002220">
    <property type="entry name" value="DapA-like"/>
</dbReference>
<comment type="similarity">
    <text evidence="3 12 13">Belongs to the DapA family.</text>
</comment>
<dbReference type="GO" id="GO:0019877">
    <property type="term" value="P:diaminopimelate biosynthetic process"/>
    <property type="evidence" value="ECO:0007669"/>
    <property type="project" value="UniProtKB-UniRule"/>
</dbReference>
<evidence type="ECO:0000256" key="9">
    <source>
        <dbReference type="ARBA" id="ARBA00023239"/>
    </source>
</evidence>
<dbReference type="EMBL" id="VDDA01000006">
    <property type="protein sequence ID" value="TNC12349.1"/>
    <property type="molecule type" value="Genomic_DNA"/>
</dbReference>
<comment type="caution">
    <text evidence="12">Was originally thought to be a dihydrodipicolinate synthase (DHDPS), catalyzing the condensation of (S)-aspartate-beta-semialdehyde [(S)-ASA] and pyruvate to dihydrodipicolinate (DHDP). However, it was shown in E.coli that the product of the enzymatic reaction is not dihydrodipicolinate but in fact (4S)-4-hydroxy-2,3,4,5-tetrahydro-(2S)-dipicolinic acid (HTPA), and that the consecutive dehydration reaction leading to DHDP is not spontaneous but catalyzed by DapB.</text>
</comment>
<dbReference type="PANTHER" id="PTHR12128:SF66">
    <property type="entry name" value="4-HYDROXY-2-OXOGLUTARATE ALDOLASE, MITOCHONDRIAL"/>
    <property type="match status" value="1"/>
</dbReference>
<comment type="subcellular location">
    <subcellularLocation>
        <location evidence="12">Cytoplasm</location>
    </subcellularLocation>
</comment>
<dbReference type="Proteomes" id="UP000305267">
    <property type="component" value="Unassembled WGS sequence"/>
</dbReference>
<comment type="catalytic activity">
    <reaction evidence="11 12">
        <text>L-aspartate 4-semialdehyde + pyruvate = (2S,4S)-4-hydroxy-2,3,4,5-tetrahydrodipicolinate + H2O + H(+)</text>
        <dbReference type="Rhea" id="RHEA:34171"/>
        <dbReference type="ChEBI" id="CHEBI:15361"/>
        <dbReference type="ChEBI" id="CHEBI:15377"/>
        <dbReference type="ChEBI" id="CHEBI:15378"/>
        <dbReference type="ChEBI" id="CHEBI:67139"/>
        <dbReference type="ChEBI" id="CHEBI:537519"/>
        <dbReference type="EC" id="4.3.3.7"/>
    </reaction>
</comment>
<dbReference type="SMART" id="SM01130">
    <property type="entry name" value="DHDPS"/>
    <property type="match status" value="1"/>
</dbReference>
<evidence type="ECO:0000256" key="5">
    <source>
        <dbReference type="ARBA" id="ARBA00022490"/>
    </source>
</evidence>
<name>A0A5C4LEW2_9HYPH</name>
<evidence type="ECO:0000256" key="11">
    <source>
        <dbReference type="ARBA" id="ARBA00047836"/>
    </source>
</evidence>
<keyword evidence="9 12" id="KW-0456">Lyase</keyword>
<evidence type="ECO:0000256" key="7">
    <source>
        <dbReference type="ARBA" id="ARBA00022915"/>
    </source>
</evidence>
<dbReference type="Gene3D" id="3.20.20.70">
    <property type="entry name" value="Aldolase class I"/>
    <property type="match status" value="1"/>
</dbReference>
<evidence type="ECO:0000313" key="16">
    <source>
        <dbReference type="Proteomes" id="UP000305267"/>
    </source>
</evidence>
<evidence type="ECO:0000256" key="6">
    <source>
        <dbReference type="ARBA" id="ARBA00022605"/>
    </source>
</evidence>
<keyword evidence="10 12" id="KW-0704">Schiff base</keyword>
<feature type="binding site" evidence="12 14">
    <location>
        <position position="209"/>
    </location>
    <ligand>
        <name>pyruvate</name>
        <dbReference type="ChEBI" id="CHEBI:15361"/>
    </ligand>
</feature>
<dbReference type="GO" id="GO:0005737">
    <property type="term" value="C:cytoplasm"/>
    <property type="evidence" value="ECO:0007669"/>
    <property type="project" value="UniProtKB-SubCell"/>
</dbReference>
<dbReference type="CDD" id="cd00950">
    <property type="entry name" value="DHDPS"/>
    <property type="match status" value="1"/>
</dbReference>
<dbReference type="HAMAP" id="MF_00418">
    <property type="entry name" value="DapA"/>
    <property type="match status" value="1"/>
</dbReference>
<evidence type="ECO:0000256" key="8">
    <source>
        <dbReference type="ARBA" id="ARBA00023154"/>
    </source>
</evidence>
<dbReference type="PIRSF" id="PIRSF001365">
    <property type="entry name" value="DHDPS"/>
    <property type="match status" value="1"/>
</dbReference>
<dbReference type="GO" id="GO:0009089">
    <property type="term" value="P:lysine biosynthetic process via diaminopimelate"/>
    <property type="evidence" value="ECO:0007669"/>
    <property type="project" value="UniProtKB-UniRule"/>
</dbReference>
<evidence type="ECO:0000256" key="2">
    <source>
        <dbReference type="ARBA" id="ARBA00005120"/>
    </source>
</evidence>
<dbReference type="PANTHER" id="PTHR12128">
    <property type="entry name" value="DIHYDRODIPICOLINATE SYNTHASE"/>
    <property type="match status" value="1"/>
</dbReference>
<sequence>MTPLHGLGGALTALVTPFAAGGTRLDERALGDLVAWHVAQGTEGLVVGGATGEGPTLTDPERDRALRVALEAARGRVPVIAATGSNCTRTAIAWTRAAAGAGAAAALAVTPYYNRPTQDGLVRHFAAIAAAGTLPLLLHAVPARAGIDLLPDTLARLAALPGIAGLVDAPGDLARLATVERAAGPGFLRYSGDDATAAAYTMMGGRGCVSVVANLVPGICAALQRAARAGDQRRARALQAGLMPLVAALSRETDPGPVKLALALLRPGFAPDLRLPLVRPRPETEAALAAALAEITATAASREDAACRAAG</sequence>
<keyword evidence="16" id="KW-1185">Reference proteome</keyword>
<comment type="function">
    <text evidence="1 12">Catalyzes the condensation of (S)-aspartate-beta-semialdehyde [(S)-ASA] and pyruvate to 4-hydroxy-tetrahydrodipicolinate (HTPA).</text>
</comment>
<keyword evidence="7 12" id="KW-0220">Diaminopimelate biosynthesis</keyword>
<dbReference type="PRINTS" id="PR00146">
    <property type="entry name" value="DHPICSNTHASE"/>
</dbReference>
<feature type="site" description="Part of a proton relay during catalysis" evidence="12">
    <location>
        <position position="113"/>
    </location>
</feature>
<keyword evidence="8 12" id="KW-0457">Lysine biosynthesis</keyword>
<dbReference type="AlphaFoldDB" id="A0A5C4LEW2"/>
<reference evidence="15 16" key="1">
    <citation type="submission" date="2019-06" db="EMBL/GenBank/DDBJ databases">
        <title>Genome of Methylobacterium sp. 17Sr1-39.</title>
        <authorList>
            <person name="Seo T."/>
        </authorList>
    </citation>
    <scope>NUCLEOTIDE SEQUENCE [LARGE SCALE GENOMIC DNA]</scope>
    <source>
        <strain evidence="15 16">17Sr1-39</strain>
    </source>
</reference>
<evidence type="ECO:0000256" key="4">
    <source>
        <dbReference type="ARBA" id="ARBA00012086"/>
    </source>
</evidence>
<dbReference type="EC" id="4.3.3.7" evidence="4 12"/>
<proteinExistence type="inferred from homology"/>
<organism evidence="15 16">
    <name type="scientific">Methylobacterium terricola</name>
    <dbReference type="NCBI Taxonomy" id="2583531"/>
    <lineage>
        <taxon>Bacteria</taxon>
        <taxon>Pseudomonadati</taxon>
        <taxon>Pseudomonadota</taxon>
        <taxon>Alphaproteobacteria</taxon>
        <taxon>Hyphomicrobiales</taxon>
        <taxon>Methylobacteriaceae</taxon>
        <taxon>Methylobacterium</taxon>
    </lineage>
</organism>
<dbReference type="InterPro" id="IPR013785">
    <property type="entry name" value="Aldolase_TIM"/>
</dbReference>
<protein>
    <recommendedName>
        <fullName evidence="4 12">4-hydroxy-tetrahydrodipicolinate synthase</fullName>
        <shortName evidence="12">HTPA synthase</shortName>
        <ecNumber evidence="4 12">4.3.3.7</ecNumber>
    </recommendedName>
</protein>
<evidence type="ECO:0000256" key="12">
    <source>
        <dbReference type="HAMAP-Rule" id="MF_00418"/>
    </source>
</evidence>
<evidence type="ECO:0000256" key="1">
    <source>
        <dbReference type="ARBA" id="ARBA00003294"/>
    </source>
</evidence>
<gene>
    <name evidence="12" type="primary">dapA</name>
    <name evidence="15" type="ORF">FF100_16095</name>
</gene>
<dbReference type="NCBIfam" id="TIGR00674">
    <property type="entry name" value="dapA"/>
    <property type="match status" value="1"/>
</dbReference>
<keyword evidence="5 12" id="KW-0963">Cytoplasm</keyword>
<dbReference type="GO" id="GO:0008840">
    <property type="term" value="F:4-hydroxy-tetrahydrodipicolinate synthase activity"/>
    <property type="evidence" value="ECO:0007669"/>
    <property type="project" value="UniProtKB-UniRule"/>
</dbReference>
<dbReference type="Pfam" id="PF00701">
    <property type="entry name" value="DHDPS"/>
    <property type="match status" value="1"/>
</dbReference>
<feature type="binding site" evidence="12 14">
    <location>
        <position position="51"/>
    </location>
    <ligand>
        <name>pyruvate</name>
        <dbReference type="ChEBI" id="CHEBI:15361"/>
    </ligand>
</feature>
<evidence type="ECO:0000256" key="10">
    <source>
        <dbReference type="ARBA" id="ARBA00023270"/>
    </source>
</evidence>
<keyword evidence="6 12" id="KW-0028">Amino-acid biosynthesis</keyword>
<dbReference type="OrthoDB" id="9782828at2"/>
<comment type="caution">
    <text evidence="15">The sequence shown here is derived from an EMBL/GenBank/DDBJ whole genome shotgun (WGS) entry which is preliminary data.</text>
</comment>
<evidence type="ECO:0000256" key="13">
    <source>
        <dbReference type="PIRNR" id="PIRNR001365"/>
    </source>
</evidence>
<evidence type="ECO:0000256" key="3">
    <source>
        <dbReference type="ARBA" id="ARBA00007592"/>
    </source>
</evidence>
<comment type="subunit">
    <text evidence="12">Homotetramer; dimer of dimers.</text>
</comment>
<comment type="pathway">
    <text evidence="2 12">Amino-acid biosynthesis; L-lysine biosynthesis via DAP pathway; (S)-tetrahydrodipicolinate from L-aspartate: step 3/4.</text>
</comment>